<accession>A0A917B285</accession>
<dbReference type="InterPro" id="IPR050680">
    <property type="entry name" value="YpeA/RimI_acetyltransf"/>
</dbReference>
<dbReference type="SUPFAM" id="SSF55729">
    <property type="entry name" value="Acyl-CoA N-acyltransferases (Nat)"/>
    <property type="match status" value="1"/>
</dbReference>
<evidence type="ECO:0000259" key="3">
    <source>
        <dbReference type="PROSITE" id="PS51186"/>
    </source>
</evidence>
<evidence type="ECO:0000256" key="2">
    <source>
        <dbReference type="ARBA" id="ARBA00023315"/>
    </source>
</evidence>
<organism evidence="4 5">
    <name type="scientific">Halobacillus andaensis</name>
    <dbReference type="NCBI Taxonomy" id="1176239"/>
    <lineage>
        <taxon>Bacteria</taxon>
        <taxon>Bacillati</taxon>
        <taxon>Bacillota</taxon>
        <taxon>Bacilli</taxon>
        <taxon>Bacillales</taxon>
        <taxon>Bacillaceae</taxon>
        <taxon>Halobacillus</taxon>
    </lineage>
</organism>
<proteinExistence type="predicted"/>
<keyword evidence="5" id="KW-1185">Reference proteome</keyword>
<dbReference type="InterPro" id="IPR016181">
    <property type="entry name" value="Acyl_CoA_acyltransferase"/>
</dbReference>
<dbReference type="PANTHER" id="PTHR43420">
    <property type="entry name" value="ACETYLTRANSFERASE"/>
    <property type="match status" value="1"/>
</dbReference>
<dbReference type="AlphaFoldDB" id="A0A917B285"/>
<dbReference type="CDD" id="cd04301">
    <property type="entry name" value="NAT_SF"/>
    <property type="match status" value="1"/>
</dbReference>
<dbReference type="Proteomes" id="UP000660110">
    <property type="component" value="Unassembled WGS sequence"/>
</dbReference>
<name>A0A917B285_HALAA</name>
<keyword evidence="2" id="KW-0012">Acyltransferase</keyword>
<comment type="caution">
    <text evidence="4">The sequence shown here is derived from an EMBL/GenBank/DDBJ whole genome shotgun (WGS) entry which is preliminary data.</text>
</comment>
<feature type="domain" description="N-acetyltransferase" evidence="3">
    <location>
        <begin position="2"/>
        <end position="168"/>
    </location>
</feature>
<keyword evidence="1" id="KW-0808">Transferase</keyword>
<evidence type="ECO:0000256" key="1">
    <source>
        <dbReference type="ARBA" id="ARBA00022679"/>
    </source>
</evidence>
<sequence>MMNIKKLTGKDAKAYRELRLEALLTNPDAFITTYEQEKQRPNPIDSTAERLDSSQTKTVGAFDGEQLIGVATLIQGSHPKYLHKGSIVGVYVTASHRRSGTANLLIEEIIQQAASLEIELIQIAVVTDNKPAVRLYEKAGFKVFGTEHHAIKLQDRYLDEYWMEYFISSPEG</sequence>
<protein>
    <submittedName>
        <fullName evidence="4">N-acetyltransferase</fullName>
    </submittedName>
</protein>
<dbReference type="EMBL" id="BMEL01000001">
    <property type="protein sequence ID" value="GGF16390.1"/>
    <property type="molecule type" value="Genomic_DNA"/>
</dbReference>
<dbReference type="GO" id="GO:0016747">
    <property type="term" value="F:acyltransferase activity, transferring groups other than amino-acyl groups"/>
    <property type="evidence" value="ECO:0007669"/>
    <property type="project" value="InterPro"/>
</dbReference>
<gene>
    <name evidence="4" type="ORF">GCM10010954_13740</name>
</gene>
<evidence type="ECO:0000313" key="5">
    <source>
        <dbReference type="Proteomes" id="UP000660110"/>
    </source>
</evidence>
<reference evidence="4" key="2">
    <citation type="submission" date="2020-09" db="EMBL/GenBank/DDBJ databases">
        <authorList>
            <person name="Sun Q."/>
            <person name="Zhou Y."/>
        </authorList>
    </citation>
    <scope>NUCLEOTIDE SEQUENCE</scope>
    <source>
        <strain evidence="4">CGMCC 1.12153</strain>
    </source>
</reference>
<dbReference type="Pfam" id="PF00583">
    <property type="entry name" value="Acetyltransf_1"/>
    <property type="match status" value="1"/>
</dbReference>
<dbReference type="RefSeq" id="WP_229734865.1">
    <property type="nucleotide sequence ID" value="NZ_BMEL01000001.1"/>
</dbReference>
<reference evidence="4" key="1">
    <citation type="journal article" date="2014" name="Int. J. Syst. Evol. Microbiol.">
        <title>Complete genome sequence of Corynebacterium casei LMG S-19264T (=DSM 44701T), isolated from a smear-ripened cheese.</title>
        <authorList>
            <consortium name="US DOE Joint Genome Institute (JGI-PGF)"/>
            <person name="Walter F."/>
            <person name="Albersmeier A."/>
            <person name="Kalinowski J."/>
            <person name="Ruckert C."/>
        </authorList>
    </citation>
    <scope>NUCLEOTIDE SEQUENCE</scope>
    <source>
        <strain evidence="4">CGMCC 1.12153</strain>
    </source>
</reference>
<dbReference type="InterPro" id="IPR000182">
    <property type="entry name" value="GNAT_dom"/>
</dbReference>
<dbReference type="PROSITE" id="PS51186">
    <property type="entry name" value="GNAT"/>
    <property type="match status" value="1"/>
</dbReference>
<dbReference type="Gene3D" id="3.40.630.30">
    <property type="match status" value="1"/>
</dbReference>
<evidence type="ECO:0000313" key="4">
    <source>
        <dbReference type="EMBL" id="GGF16390.1"/>
    </source>
</evidence>